<name>A0ABD4DJJ5_ELIMR</name>
<comment type="caution">
    <text evidence="3">The sequence shown here is derived from an EMBL/GenBank/DDBJ whole genome shotgun (WGS) entry which is preliminary data.</text>
</comment>
<keyword evidence="1" id="KW-1133">Transmembrane helix</keyword>
<dbReference type="Proteomes" id="UP000064412">
    <property type="component" value="Unassembled WGS sequence"/>
</dbReference>
<evidence type="ECO:0000313" key="4">
    <source>
        <dbReference type="Proteomes" id="UP000064412"/>
    </source>
</evidence>
<dbReference type="PROSITE" id="PS51257">
    <property type="entry name" value="PROKAR_LIPOPROTEIN"/>
    <property type="match status" value="1"/>
</dbReference>
<accession>A0ABD4DJJ5</accession>
<dbReference type="RefSeq" id="WP_059345313.1">
    <property type="nucleotide sequence ID" value="NZ_CP140570.1"/>
</dbReference>
<dbReference type="InterPro" id="IPR011871">
    <property type="entry name" value="Fib_succ_major"/>
</dbReference>
<organism evidence="3 4">
    <name type="scientific">Elizabethkingia miricola</name>
    <name type="common">Chryseobacterium miricola</name>
    <dbReference type="NCBI Taxonomy" id="172045"/>
    <lineage>
        <taxon>Bacteria</taxon>
        <taxon>Pseudomonadati</taxon>
        <taxon>Bacteroidota</taxon>
        <taxon>Flavobacteriia</taxon>
        <taxon>Flavobacteriales</taxon>
        <taxon>Weeksellaceae</taxon>
        <taxon>Elizabethkingia</taxon>
    </lineage>
</organism>
<protein>
    <recommendedName>
        <fullName evidence="2">Fibrobacter succinogenes major paralogous domain-containing protein</fullName>
    </recommendedName>
</protein>
<reference evidence="3 4" key="1">
    <citation type="submission" date="2015-11" db="EMBL/GenBank/DDBJ databases">
        <authorList>
            <person name="Nicholson A.C."/>
            <person name="Humrighouse B.W."/>
            <person name="Graziano J."/>
            <person name="Lasker B."/>
            <person name="Whitney A.M."/>
            <person name="Mcquiston J.R."/>
        </authorList>
    </citation>
    <scope>NUCLEOTIDE SEQUENCE [LARGE SCALE GENOMIC DNA]</scope>
    <source>
        <strain evidence="3 4">G4071</strain>
    </source>
</reference>
<gene>
    <name evidence="3" type="ORF">ATB95_13370</name>
</gene>
<feature type="domain" description="Fibrobacter succinogenes major paralogous" evidence="2">
    <location>
        <begin position="363"/>
        <end position="523"/>
    </location>
</feature>
<evidence type="ECO:0000256" key="1">
    <source>
        <dbReference type="SAM" id="Phobius"/>
    </source>
</evidence>
<dbReference type="AlphaFoldDB" id="A0ABD4DJJ5"/>
<dbReference type="NCBIfam" id="TIGR02145">
    <property type="entry name" value="Fib_succ_major"/>
    <property type="match status" value="1"/>
</dbReference>
<sequence>MKIFNKRYKSIISGLILAIQLLIPILIFISILSCHRVDYENVSQEKGIAFVKINLLGADYQDKTRNASQNPKQIILFNPSTILTAELNKELSKRTVVGDSIGNDVRFRVIAYRSNDNSYHIHQDYIVGKSAKPLMLESKMSYTMIIYSYGNASVLPKVSTEEITSLTDAKIKYDDNNRDLMYRRIDNYIPDGDNPNNRLDVKLRHKLTQITTVINSKIGDIQSIASASLRNHYIDGTLSLENGKMDGRSTSVNQNLDFINSFPASSAVTSPVLINADTNSNFTGSYFSYITIGGKTKIINLPNSFRIIPEFKSKLTINLGKCGAYIAPGVWKAFMCHNLESNISDDPFTPNAAIHGAKYQWGAQMDENGRYYSQEKDQINSGVITGWNNIGLTGNPWNSNTEINPEKDKDPCPDGYRVPTRIEWQAVIDNNPQPSRLGSWENSSANYGAAIKFGGTIDNGLLLPAAGNRDQNSGVLNNRGSSGYYWSSTNPTSTGAYYLTFDISGVYIINSLSRSVGYSIRCISQ</sequence>
<keyword evidence="1" id="KW-0812">Transmembrane</keyword>
<keyword evidence="1" id="KW-0472">Membrane</keyword>
<evidence type="ECO:0000313" key="3">
    <source>
        <dbReference type="EMBL" id="KUY17344.1"/>
    </source>
</evidence>
<dbReference type="EMBL" id="LNOI01000004">
    <property type="protein sequence ID" value="KUY17344.1"/>
    <property type="molecule type" value="Genomic_DNA"/>
</dbReference>
<feature type="transmembrane region" description="Helical" evidence="1">
    <location>
        <begin position="12"/>
        <end position="32"/>
    </location>
</feature>
<proteinExistence type="predicted"/>
<dbReference type="Pfam" id="PF09603">
    <property type="entry name" value="Fib_succ_major"/>
    <property type="match status" value="1"/>
</dbReference>
<evidence type="ECO:0000259" key="2">
    <source>
        <dbReference type="Pfam" id="PF09603"/>
    </source>
</evidence>